<dbReference type="Pfam" id="PF00221">
    <property type="entry name" value="Lyase_aromatic"/>
    <property type="match status" value="1"/>
</dbReference>
<dbReference type="Gene3D" id="1.20.200.10">
    <property type="entry name" value="Fumarase/aspartase (Central domain)"/>
    <property type="match status" value="1"/>
</dbReference>
<evidence type="ECO:0000256" key="7">
    <source>
        <dbReference type="RuleBase" id="RU003954"/>
    </source>
</evidence>
<accession>A0ABY3PNH1</accession>
<keyword evidence="6" id="KW-0963">Cytoplasm</keyword>
<evidence type="ECO:0000256" key="9">
    <source>
        <dbReference type="RuleBase" id="RU004480"/>
    </source>
</evidence>
<dbReference type="InterPro" id="IPR022313">
    <property type="entry name" value="Phe/His_NH3-lyase_AS"/>
</dbReference>
<dbReference type="NCBIfam" id="TIGR01225">
    <property type="entry name" value="hutH"/>
    <property type="match status" value="1"/>
</dbReference>
<protein>
    <recommendedName>
        <fullName evidence="2 6">Histidine ammonia-lyase</fullName>
        <shortName evidence="6">Histidase</shortName>
        <ecNumber evidence="2 6">4.3.1.3</ecNumber>
    </recommendedName>
</protein>
<name>A0ABY3PNH1_9CYAN</name>
<dbReference type="InterPro" id="IPR024083">
    <property type="entry name" value="Fumarase/histidase_N"/>
</dbReference>
<evidence type="ECO:0000256" key="1">
    <source>
        <dbReference type="ARBA" id="ARBA00005113"/>
    </source>
</evidence>
<proteinExistence type="inferred from homology"/>
<dbReference type="CDD" id="cd00332">
    <property type="entry name" value="PAL-HAL"/>
    <property type="match status" value="1"/>
</dbReference>
<gene>
    <name evidence="6 10" type="primary">hutH</name>
    <name evidence="10" type="ORF">ISF26_03010</name>
</gene>
<comment type="pathway">
    <text evidence="1 6 8">Amino-acid degradation; L-histidine degradation into L-glutamate; N-formimidoyl-L-glutamate from L-histidine: step 1/3.</text>
</comment>
<reference evidence="10 11" key="1">
    <citation type="journal article" date="2021" name="Genome Biol. Evol.">
        <title>Complete Genome Sequencing of a Novel Gloeobacter Species from a Waterfall Cave in Mexico.</title>
        <authorList>
            <person name="Saw J.H."/>
            <person name="Cardona T."/>
            <person name="Montejano G."/>
        </authorList>
    </citation>
    <scope>NUCLEOTIDE SEQUENCE [LARGE SCALE GENOMIC DNA]</scope>
    <source>
        <strain evidence="10">MG652769</strain>
    </source>
</reference>
<dbReference type="GO" id="GO:0004397">
    <property type="term" value="F:histidine ammonia-lyase activity"/>
    <property type="evidence" value="ECO:0007669"/>
    <property type="project" value="UniProtKB-EC"/>
</dbReference>
<keyword evidence="4 6" id="KW-0456">Lyase</keyword>
<dbReference type="InterPro" id="IPR008948">
    <property type="entry name" value="L-Aspartase-like"/>
</dbReference>
<evidence type="ECO:0000256" key="5">
    <source>
        <dbReference type="ARBA" id="ARBA00049269"/>
    </source>
</evidence>
<comment type="PTM">
    <text evidence="6">Contains an active site 4-methylidene-imidazol-5-one (MIO), which is formed autocatalytically by cyclization and dehydration of residues Ala-Ser-Gly.</text>
</comment>
<evidence type="ECO:0000313" key="11">
    <source>
        <dbReference type="Proteomes" id="UP001054846"/>
    </source>
</evidence>
<comment type="subcellular location">
    <subcellularLocation>
        <location evidence="6 9">Cytoplasm</location>
    </subcellularLocation>
</comment>
<dbReference type="PROSITE" id="PS00488">
    <property type="entry name" value="PAL_HISTIDASE"/>
    <property type="match status" value="1"/>
</dbReference>
<dbReference type="Proteomes" id="UP001054846">
    <property type="component" value="Chromosome"/>
</dbReference>
<keyword evidence="11" id="KW-1185">Reference proteome</keyword>
<dbReference type="EMBL" id="CP063845">
    <property type="protein sequence ID" value="UFP95237.1"/>
    <property type="molecule type" value="Genomic_DNA"/>
</dbReference>
<dbReference type="HAMAP" id="MF_00229">
    <property type="entry name" value="His_ammonia_lyase"/>
    <property type="match status" value="1"/>
</dbReference>
<feature type="cross-link" description="5-imidazolinone (Ala-Gly)" evidence="6">
    <location>
        <begin position="147"/>
        <end position="149"/>
    </location>
</feature>
<keyword evidence="3 6" id="KW-0369">Histidine metabolism</keyword>
<dbReference type="Gene3D" id="1.10.275.10">
    <property type="entry name" value="Fumarase/aspartase (N-terminal domain)"/>
    <property type="match status" value="1"/>
</dbReference>
<dbReference type="RefSeq" id="WP_230842462.1">
    <property type="nucleotide sequence ID" value="NZ_CP063845.1"/>
</dbReference>
<dbReference type="SUPFAM" id="SSF48557">
    <property type="entry name" value="L-aspartase-like"/>
    <property type="match status" value="1"/>
</dbReference>
<dbReference type="PANTHER" id="PTHR10362">
    <property type="entry name" value="HISTIDINE AMMONIA-LYASE"/>
    <property type="match status" value="1"/>
</dbReference>
<organism evidence="10 11">
    <name type="scientific">Gloeobacter morelensis MG652769</name>
    <dbReference type="NCBI Taxonomy" id="2781736"/>
    <lineage>
        <taxon>Bacteria</taxon>
        <taxon>Bacillati</taxon>
        <taxon>Cyanobacteriota</taxon>
        <taxon>Cyanophyceae</taxon>
        <taxon>Gloeobacterales</taxon>
        <taxon>Gloeobacteraceae</taxon>
        <taxon>Gloeobacter</taxon>
        <taxon>Gloeobacter morelensis</taxon>
    </lineage>
</organism>
<dbReference type="EC" id="4.3.1.3" evidence="2 6"/>
<evidence type="ECO:0000256" key="3">
    <source>
        <dbReference type="ARBA" id="ARBA00022808"/>
    </source>
</evidence>
<evidence type="ECO:0000313" key="10">
    <source>
        <dbReference type="EMBL" id="UFP95237.1"/>
    </source>
</evidence>
<evidence type="ECO:0000256" key="4">
    <source>
        <dbReference type="ARBA" id="ARBA00023239"/>
    </source>
</evidence>
<evidence type="ECO:0000256" key="8">
    <source>
        <dbReference type="RuleBase" id="RU004479"/>
    </source>
</evidence>
<dbReference type="NCBIfam" id="NF006871">
    <property type="entry name" value="PRK09367.1"/>
    <property type="match status" value="1"/>
</dbReference>
<evidence type="ECO:0000256" key="2">
    <source>
        <dbReference type="ARBA" id="ARBA00012994"/>
    </source>
</evidence>
<dbReference type="InterPro" id="IPR005921">
    <property type="entry name" value="HutH"/>
</dbReference>
<evidence type="ECO:0000256" key="6">
    <source>
        <dbReference type="HAMAP-Rule" id="MF_00229"/>
    </source>
</evidence>
<feature type="modified residue" description="2,3-didehydroalanine (Ser)" evidence="6">
    <location>
        <position position="148"/>
    </location>
</feature>
<sequence>MKLLTNWLVLDGCSLAVDDVVAVARGGVPVRLAPASLEAVRRSRAFVEALLEGDEIVYGITTGFGYFKNRRIPRSAVEQLQQNLLVSSAAGVGEPFGREVVRAMLLLRANTLALGYSGVRPETLQLLIAMLNRGVHPVVPCRGSVGASGDLAPLAHLALVLTGEGEAEVGGGVLPGAAALARVGLEPIRLGAKEGLALINGTQAMSALGALTVHRAKRLAKLADLACAMTLEATLGSRSAFLPHFHRLRPHPGQQSSARNLLALTEDSALIASHAGCDRVQDAYSLRCAPQVHGASQDAIAYAGGVIAIEINSVTDNPLIFADTGEVVTGGHFHGQPVAMASDVLAIALAELADISERRTERLVNADYSNGLPMFLTEAGGLHSGYMVAQYTAASLVSENKVLAHPACVDSIPTSAGQEDHVSMGLTAARKAVTVCDNCERVIAIELLCAAQALDLRGKLTPGRGSRAALAMIRSAIPHLESDRIVSRDIEKMVELMASGHLLEAVEAACGRLD</sequence>
<comment type="catalytic activity">
    <reaction evidence="5 6 8">
        <text>L-histidine = trans-urocanate + NH4(+)</text>
        <dbReference type="Rhea" id="RHEA:21232"/>
        <dbReference type="ChEBI" id="CHEBI:17771"/>
        <dbReference type="ChEBI" id="CHEBI:28938"/>
        <dbReference type="ChEBI" id="CHEBI:57595"/>
        <dbReference type="EC" id="4.3.1.3"/>
    </reaction>
</comment>
<dbReference type="InterPro" id="IPR001106">
    <property type="entry name" value="Aromatic_Lyase"/>
</dbReference>
<comment type="similarity">
    <text evidence="6 7">Belongs to the PAL/histidase family.</text>
</comment>